<keyword evidence="1" id="KW-0175">Coiled coil</keyword>
<dbReference type="GO" id="GO:0003677">
    <property type="term" value="F:DNA binding"/>
    <property type="evidence" value="ECO:0007669"/>
    <property type="project" value="InterPro"/>
</dbReference>
<dbReference type="InterPro" id="IPR001387">
    <property type="entry name" value="Cro/C1-type_HTH"/>
</dbReference>
<dbReference type="Proteomes" id="UP000594688">
    <property type="component" value="Chromosome"/>
</dbReference>
<dbReference type="Gene3D" id="1.10.260.40">
    <property type="entry name" value="lambda repressor-like DNA-binding domains"/>
    <property type="match status" value="1"/>
</dbReference>
<reference evidence="3 4" key="1">
    <citation type="submission" date="2020-02" db="EMBL/GenBank/DDBJ databases">
        <title>Genomic and physiological characterization of two novel Nitrospinaceae genera.</title>
        <authorList>
            <person name="Mueller A.J."/>
            <person name="Jung M.-Y."/>
            <person name="Strachan C.R."/>
            <person name="Herbold C.W."/>
            <person name="Kirkegaard R.H."/>
            <person name="Daims H."/>
        </authorList>
    </citation>
    <scope>NUCLEOTIDE SEQUENCE [LARGE SCALE GENOMIC DNA]</scope>
    <source>
        <strain evidence="3">EB</strain>
    </source>
</reference>
<dbReference type="CDD" id="cd00093">
    <property type="entry name" value="HTH_XRE"/>
    <property type="match status" value="1"/>
</dbReference>
<evidence type="ECO:0000313" key="3">
    <source>
        <dbReference type="EMBL" id="QPJ62840.1"/>
    </source>
</evidence>
<evidence type="ECO:0000313" key="4">
    <source>
        <dbReference type="Proteomes" id="UP000594688"/>
    </source>
</evidence>
<organism evidence="3 4">
    <name type="scientific">Candidatus Nitronauta litoralis</name>
    <dbReference type="NCBI Taxonomy" id="2705533"/>
    <lineage>
        <taxon>Bacteria</taxon>
        <taxon>Pseudomonadati</taxon>
        <taxon>Nitrospinota/Tectimicrobiota group</taxon>
        <taxon>Nitrospinota</taxon>
        <taxon>Nitrospinia</taxon>
        <taxon>Nitrospinales</taxon>
        <taxon>Nitrospinaceae</taxon>
        <taxon>Candidatus Nitronauta</taxon>
    </lineage>
</organism>
<dbReference type="SUPFAM" id="SSF47413">
    <property type="entry name" value="lambda repressor-like DNA-binding domains"/>
    <property type="match status" value="1"/>
</dbReference>
<evidence type="ECO:0000259" key="2">
    <source>
        <dbReference type="PROSITE" id="PS50943"/>
    </source>
</evidence>
<dbReference type="EMBL" id="CP048685">
    <property type="protein sequence ID" value="QPJ62840.1"/>
    <property type="molecule type" value="Genomic_DNA"/>
</dbReference>
<accession>A0A7T0G0S6</accession>
<dbReference type="PROSITE" id="PS50943">
    <property type="entry name" value="HTH_CROC1"/>
    <property type="match status" value="1"/>
</dbReference>
<proteinExistence type="predicted"/>
<gene>
    <name evidence="3" type="ORF">G3M70_13520</name>
</gene>
<evidence type="ECO:0000256" key="1">
    <source>
        <dbReference type="SAM" id="Coils"/>
    </source>
</evidence>
<dbReference type="KEGG" id="nli:G3M70_13520"/>
<feature type="coiled-coil region" evidence="1">
    <location>
        <begin position="78"/>
        <end position="124"/>
    </location>
</feature>
<dbReference type="SMART" id="SM00530">
    <property type="entry name" value="HTH_XRE"/>
    <property type="match status" value="1"/>
</dbReference>
<dbReference type="Pfam" id="PF01381">
    <property type="entry name" value="HTH_3"/>
    <property type="match status" value="1"/>
</dbReference>
<dbReference type="AlphaFoldDB" id="A0A7T0G0S6"/>
<sequence>MSKKNNFGDWLRLERLKKRLSQRDLALKIKELGGKGHHQSIGRYEKGQSQPTIKTIQWIEKALNCKFNPTDDIVSPNMSNKDSRLEELSREEKELLLKLLLEDRDRDRQTIEEQKAEIAELKARLDTPTSNKKKHQQN</sequence>
<protein>
    <submittedName>
        <fullName evidence="3">Helix-turn-helix transcriptional regulator</fullName>
    </submittedName>
</protein>
<feature type="domain" description="HTH cro/C1-type" evidence="2">
    <location>
        <begin position="11"/>
        <end position="73"/>
    </location>
</feature>
<name>A0A7T0G0S6_9BACT</name>
<dbReference type="InterPro" id="IPR010982">
    <property type="entry name" value="Lambda_DNA-bd_dom_sf"/>
</dbReference>